<dbReference type="Pfam" id="PF00106">
    <property type="entry name" value="adh_short"/>
    <property type="match status" value="1"/>
</dbReference>
<dbReference type="AlphaFoldDB" id="A0A9P8QMC2"/>
<evidence type="ECO:0000313" key="2">
    <source>
        <dbReference type="Proteomes" id="UP000827724"/>
    </source>
</evidence>
<dbReference type="Gene3D" id="3.40.50.720">
    <property type="entry name" value="NAD(P)-binding Rossmann-like Domain"/>
    <property type="match status" value="1"/>
</dbReference>
<evidence type="ECO:0000313" key="1">
    <source>
        <dbReference type="EMBL" id="KAH6605880.1"/>
    </source>
</evidence>
<name>A0A9P8QMC2_9HYPO</name>
<dbReference type="SUPFAM" id="SSF51735">
    <property type="entry name" value="NAD(P)-binding Rossmann-fold domains"/>
    <property type="match status" value="1"/>
</dbReference>
<dbReference type="InterPro" id="IPR002347">
    <property type="entry name" value="SDR_fam"/>
</dbReference>
<dbReference type="PRINTS" id="PR00081">
    <property type="entry name" value="GDHRDH"/>
</dbReference>
<dbReference type="EMBL" id="JAIWOZ010000004">
    <property type="protein sequence ID" value="KAH6605880.1"/>
    <property type="molecule type" value="Genomic_DNA"/>
</dbReference>
<gene>
    <name evidence="1" type="ORF">Trco_005033</name>
</gene>
<dbReference type="InterPro" id="IPR052184">
    <property type="entry name" value="SDR_enzymes"/>
</dbReference>
<sequence length="265" mass="28435">MPSYAITGASKGIGREFVRQIALQSPSNTVIAVVRDPESPSNRDLAQAHPNVHLVKGDVTDPQSILAAAEEAGGILGGKLDVFVHNSNAIDRPTFPLPPSKIPFDVEAARQFYDAPFRTAVYGGAWATNAFLPLVEKGSLKKIVHITSMMADTGVILNGGADYGVAYAVAKAGMNIQVAKYAVELAPKGIKTVAICPGWVDTFEGPNTPERAETIKAMLKQLQKIQPEVERQMTVEESIPPLLKVIESLDDARSGTAVQARYFKP</sequence>
<evidence type="ECO:0008006" key="3">
    <source>
        <dbReference type="Google" id="ProtNLM"/>
    </source>
</evidence>
<proteinExistence type="predicted"/>
<accession>A0A9P8QMC2</accession>
<dbReference type="PANTHER" id="PTHR45458:SF1">
    <property type="entry name" value="SHORT CHAIN DEHYDROGENASE"/>
    <property type="match status" value="1"/>
</dbReference>
<dbReference type="OrthoDB" id="5296at2759"/>
<protein>
    <recommendedName>
        <fullName evidence="3">NAD(P)-binding protein</fullName>
    </recommendedName>
</protein>
<dbReference type="InterPro" id="IPR036291">
    <property type="entry name" value="NAD(P)-bd_dom_sf"/>
</dbReference>
<dbReference type="GO" id="GO:0016616">
    <property type="term" value="F:oxidoreductase activity, acting on the CH-OH group of donors, NAD or NADP as acceptor"/>
    <property type="evidence" value="ECO:0007669"/>
    <property type="project" value="TreeGrafter"/>
</dbReference>
<keyword evidence="2" id="KW-1185">Reference proteome</keyword>
<organism evidence="1 2">
    <name type="scientific">Trichoderma cornu-damae</name>
    <dbReference type="NCBI Taxonomy" id="654480"/>
    <lineage>
        <taxon>Eukaryota</taxon>
        <taxon>Fungi</taxon>
        <taxon>Dikarya</taxon>
        <taxon>Ascomycota</taxon>
        <taxon>Pezizomycotina</taxon>
        <taxon>Sordariomycetes</taxon>
        <taxon>Hypocreomycetidae</taxon>
        <taxon>Hypocreales</taxon>
        <taxon>Hypocreaceae</taxon>
        <taxon>Trichoderma</taxon>
    </lineage>
</organism>
<reference evidence="1" key="1">
    <citation type="submission" date="2021-08" db="EMBL/GenBank/DDBJ databases">
        <title>Chromosome-Level Trichoderma cornu-damae using Hi-C Data.</title>
        <authorList>
            <person name="Kim C.S."/>
        </authorList>
    </citation>
    <scope>NUCLEOTIDE SEQUENCE</scope>
    <source>
        <strain evidence="1">KA19-0412C</strain>
    </source>
</reference>
<comment type="caution">
    <text evidence="1">The sequence shown here is derived from an EMBL/GenBank/DDBJ whole genome shotgun (WGS) entry which is preliminary data.</text>
</comment>
<dbReference type="Proteomes" id="UP000827724">
    <property type="component" value="Unassembled WGS sequence"/>
</dbReference>
<dbReference type="PANTHER" id="PTHR45458">
    <property type="entry name" value="SHORT-CHAIN DEHYDROGENASE/REDUCTASE SDR"/>
    <property type="match status" value="1"/>
</dbReference>